<dbReference type="Proteomes" id="UP000887565">
    <property type="component" value="Unplaced"/>
</dbReference>
<keyword evidence="1" id="KW-1185">Reference proteome</keyword>
<dbReference type="WBParaSite" id="nRc.2.0.1.t28462-RA">
    <property type="protein sequence ID" value="nRc.2.0.1.t28462-RA"/>
    <property type="gene ID" value="nRc.2.0.1.g28462"/>
</dbReference>
<evidence type="ECO:0000313" key="1">
    <source>
        <dbReference type="Proteomes" id="UP000887565"/>
    </source>
</evidence>
<reference evidence="2" key="1">
    <citation type="submission" date="2022-11" db="UniProtKB">
        <authorList>
            <consortium name="WormBaseParasite"/>
        </authorList>
    </citation>
    <scope>IDENTIFICATION</scope>
</reference>
<accession>A0A915JQS6</accession>
<protein>
    <submittedName>
        <fullName evidence="2">Uncharacterized protein</fullName>
    </submittedName>
</protein>
<dbReference type="AlphaFoldDB" id="A0A915JQS6"/>
<organism evidence="1 2">
    <name type="scientific">Romanomermis culicivorax</name>
    <name type="common">Nematode worm</name>
    <dbReference type="NCBI Taxonomy" id="13658"/>
    <lineage>
        <taxon>Eukaryota</taxon>
        <taxon>Metazoa</taxon>
        <taxon>Ecdysozoa</taxon>
        <taxon>Nematoda</taxon>
        <taxon>Enoplea</taxon>
        <taxon>Dorylaimia</taxon>
        <taxon>Mermithida</taxon>
        <taxon>Mermithoidea</taxon>
        <taxon>Mermithidae</taxon>
        <taxon>Romanomermis</taxon>
    </lineage>
</organism>
<evidence type="ECO:0000313" key="2">
    <source>
        <dbReference type="WBParaSite" id="nRc.2.0.1.t28462-RA"/>
    </source>
</evidence>
<name>A0A915JQS6_ROMCU</name>
<proteinExistence type="predicted"/>
<sequence>MFVGYLDNRICGRISEYEKISGYPDIRTFYGKLLTQMTNRNKNNKLFNLLEYADLLDEVVDEEWEGDTVDRYLTRNRKDLFQMDDDIEFKLGSGL</sequence>